<evidence type="ECO:0000256" key="1">
    <source>
        <dbReference type="SAM" id="Phobius"/>
    </source>
</evidence>
<feature type="transmembrane region" description="Helical" evidence="1">
    <location>
        <begin position="14"/>
        <end position="37"/>
    </location>
</feature>
<sequence>MIMQEQKCPLCKRYFVLCVTVIVCLINFQCPLLNISYCPSTEADLSSGKKLVVVVYSSLGWKRSDVIRHPAVSKNIAVFDSSGKQVESQLLPVVKDSIALINYYATTYTTDTPLGAQKSQLLTFEAFKPNPGPSLPNDSNAASVTSSQQPISRSSKLAHFESMEFNEASETFKHQSILKILRQKQRSQINAPFVPSLKIYSLAAEKKIGLGKTMEVDKPGEASHREEKRK</sequence>
<dbReference type="Proteomes" id="UP000245207">
    <property type="component" value="Unassembled WGS sequence"/>
</dbReference>
<keyword evidence="1" id="KW-0812">Transmembrane</keyword>
<dbReference type="GO" id="GO:0005975">
    <property type="term" value="P:carbohydrate metabolic process"/>
    <property type="evidence" value="ECO:0007669"/>
    <property type="project" value="InterPro"/>
</dbReference>
<evidence type="ECO:0000313" key="2">
    <source>
        <dbReference type="EMBL" id="PWA81251.1"/>
    </source>
</evidence>
<accession>A0A2U1P658</accession>
<keyword evidence="1" id="KW-1133">Transmembrane helix</keyword>
<dbReference type="InterPro" id="IPR050843">
    <property type="entry name" value="Glycosyl_Hydrlase_38"/>
</dbReference>
<organism evidence="2 3">
    <name type="scientific">Artemisia annua</name>
    <name type="common">Sweet wormwood</name>
    <dbReference type="NCBI Taxonomy" id="35608"/>
    <lineage>
        <taxon>Eukaryota</taxon>
        <taxon>Viridiplantae</taxon>
        <taxon>Streptophyta</taxon>
        <taxon>Embryophyta</taxon>
        <taxon>Tracheophyta</taxon>
        <taxon>Spermatophyta</taxon>
        <taxon>Magnoliopsida</taxon>
        <taxon>eudicotyledons</taxon>
        <taxon>Gunneridae</taxon>
        <taxon>Pentapetalae</taxon>
        <taxon>asterids</taxon>
        <taxon>campanulids</taxon>
        <taxon>Asterales</taxon>
        <taxon>Asteraceae</taxon>
        <taxon>Asteroideae</taxon>
        <taxon>Anthemideae</taxon>
        <taxon>Artemisiinae</taxon>
        <taxon>Artemisia</taxon>
    </lineage>
</organism>
<comment type="caution">
    <text evidence="2">The sequence shown here is derived from an EMBL/GenBank/DDBJ whole genome shotgun (WGS) entry which is preliminary data.</text>
</comment>
<proteinExistence type="predicted"/>
<dbReference type="InterPro" id="IPR013780">
    <property type="entry name" value="Glyco_hydro_b"/>
</dbReference>
<keyword evidence="3" id="KW-1185">Reference proteome</keyword>
<reference evidence="2 3" key="1">
    <citation type="journal article" date="2018" name="Mol. Plant">
        <title>The genome of Artemisia annua provides insight into the evolution of Asteraceae family and artemisinin biosynthesis.</title>
        <authorList>
            <person name="Shen Q."/>
            <person name="Zhang L."/>
            <person name="Liao Z."/>
            <person name="Wang S."/>
            <person name="Yan T."/>
            <person name="Shi P."/>
            <person name="Liu M."/>
            <person name="Fu X."/>
            <person name="Pan Q."/>
            <person name="Wang Y."/>
            <person name="Lv Z."/>
            <person name="Lu X."/>
            <person name="Zhang F."/>
            <person name="Jiang W."/>
            <person name="Ma Y."/>
            <person name="Chen M."/>
            <person name="Hao X."/>
            <person name="Li L."/>
            <person name="Tang Y."/>
            <person name="Lv G."/>
            <person name="Zhou Y."/>
            <person name="Sun X."/>
            <person name="Brodelius P.E."/>
            <person name="Rose J.K.C."/>
            <person name="Tang K."/>
        </authorList>
    </citation>
    <scope>NUCLEOTIDE SEQUENCE [LARGE SCALE GENOMIC DNA]</scope>
    <source>
        <strain evidence="3">cv. Huhao1</strain>
        <tissue evidence="2">Leaf</tissue>
    </source>
</reference>
<gene>
    <name evidence="2" type="ORF">CTI12_AA086200</name>
</gene>
<dbReference type="GO" id="GO:0030246">
    <property type="term" value="F:carbohydrate binding"/>
    <property type="evidence" value="ECO:0007669"/>
    <property type="project" value="InterPro"/>
</dbReference>
<protein>
    <submittedName>
        <fullName evidence="2">Glycosyl hydrolase family 38 protein</fullName>
    </submittedName>
</protein>
<dbReference type="InterPro" id="IPR011013">
    <property type="entry name" value="Gal_mutarotase_sf_dom"/>
</dbReference>
<name>A0A2U1P658_ARTAN</name>
<keyword evidence="1" id="KW-0472">Membrane</keyword>
<dbReference type="AlphaFoldDB" id="A0A2U1P658"/>
<dbReference type="PANTHER" id="PTHR11607:SF3">
    <property type="entry name" value="LYSOSOMAL ALPHA-MANNOSIDASE"/>
    <property type="match status" value="1"/>
</dbReference>
<dbReference type="STRING" id="35608.A0A2U1P658"/>
<evidence type="ECO:0000313" key="3">
    <source>
        <dbReference type="Proteomes" id="UP000245207"/>
    </source>
</evidence>
<dbReference type="Gene3D" id="2.60.40.1180">
    <property type="entry name" value="Golgi alpha-mannosidase II"/>
    <property type="match status" value="1"/>
</dbReference>
<dbReference type="GO" id="GO:0004559">
    <property type="term" value="F:alpha-mannosidase activity"/>
    <property type="evidence" value="ECO:0007669"/>
    <property type="project" value="TreeGrafter"/>
</dbReference>
<keyword evidence="2" id="KW-0378">Hydrolase</keyword>
<dbReference type="EMBL" id="PKPP01001613">
    <property type="protein sequence ID" value="PWA81251.1"/>
    <property type="molecule type" value="Genomic_DNA"/>
</dbReference>
<dbReference type="PANTHER" id="PTHR11607">
    <property type="entry name" value="ALPHA-MANNOSIDASE"/>
    <property type="match status" value="1"/>
</dbReference>
<dbReference type="SUPFAM" id="SSF74650">
    <property type="entry name" value="Galactose mutarotase-like"/>
    <property type="match status" value="1"/>
</dbReference>
<dbReference type="OrthoDB" id="2016903at2759"/>